<dbReference type="KEGG" id="vck:PG915_06040"/>
<dbReference type="RefSeq" id="WP_353498303.1">
    <property type="nucleotide sequence ID" value="NZ_CP115920.1"/>
</dbReference>
<evidence type="ECO:0000256" key="1">
    <source>
        <dbReference type="SAM" id="MobiDB-lite"/>
    </source>
</evidence>
<sequence length="128" mass="13128">MQSVNSGMSAPTNQLGSAAANTIKQAESSGNTLPTPQGERGGDSVSISPQAKALFEQEESATPKPNNTDKATDKDEDDGMGKTVTSFAHGALGMDHPDDLEEQKDSSYSAGQYASAAITVGALILALV</sequence>
<dbReference type="EMBL" id="CP115920">
    <property type="protein sequence ID" value="XCD17086.1"/>
    <property type="molecule type" value="Genomic_DNA"/>
</dbReference>
<protein>
    <submittedName>
        <fullName evidence="2">Uncharacterized protein</fullName>
    </submittedName>
</protein>
<feature type="region of interest" description="Disordered" evidence="1">
    <location>
        <begin position="1"/>
        <end position="106"/>
    </location>
</feature>
<gene>
    <name evidence="2" type="ORF">PG915_06040</name>
</gene>
<dbReference type="AlphaFoldDB" id="A0AAU8BMQ1"/>
<feature type="compositionally biased region" description="Polar residues" evidence="1">
    <location>
        <begin position="1"/>
        <end position="35"/>
    </location>
</feature>
<proteinExistence type="predicted"/>
<reference evidence="2" key="1">
    <citation type="submission" date="2023-01" db="EMBL/GenBank/DDBJ databases">
        <title>Vibrio sp. CB1-14 genome sequencing.</title>
        <authorList>
            <person name="Otstavnykh N."/>
            <person name="Isaeva M."/>
            <person name="Meleshko D."/>
        </authorList>
    </citation>
    <scope>NUCLEOTIDE SEQUENCE</scope>
    <source>
        <strain evidence="2">CB1-14</strain>
    </source>
</reference>
<organism evidence="2">
    <name type="scientific">Vibrio chaetopteri</name>
    <dbReference type="NCBI Taxonomy" id="3016528"/>
    <lineage>
        <taxon>Bacteria</taxon>
        <taxon>Pseudomonadati</taxon>
        <taxon>Pseudomonadota</taxon>
        <taxon>Gammaproteobacteria</taxon>
        <taxon>Vibrionales</taxon>
        <taxon>Vibrionaceae</taxon>
        <taxon>Vibrio</taxon>
    </lineage>
</organism>
<name>A0AAU8BMQ1_9VIBR</name>
<evidence type="ECO:0000313" key="2">
    <source>
        <dbReference type="EMBL" id="XCD17086.1"/>
    </source>
</evidence>
<accession>A0AAU8BMQ1</accession>